<name>A0A2R3P7W9_MESFO</name>
<dbReference type="PROSITE" id="PS51098">
    <property type="entry name" value="PTS_EIIB_TYPE_1"/>
    <property type="match status" value="1"/>
</dbReference>
<accession>A0A2R3P7W9</accession>
<dbReference type="CDD" id="cd00212">
    <property type="entry name" value="PTS_IIB_glc"/>
    <property type="match status" value="1"/>
</dbReference>
<evidence type="ECO:0000256" key="10">
    <source>
        <dbReference type="ARBA" id="ARBA00023136"/>
    </source>
</evidence>
<dbReference type="PANTHER" id="PTHR30175:SF1">
    <property type="entry name" value="PTS SYSTEM ARBUTIN-, CELLOBIOSE-, AND SALICIN-SPECIFIC EIIBC COMPONENT-RELATED"/>
    <property type="match status" value="1"/>
</dbReference>
<keyword evidence="6" id="KW-0598">Phosphotransferase system</keyword>
<sequence>MQRGFMKKINWKAYALEIIELLGGKENIQEIYHCATRLRIILKDDVKFNLEELKKTKLFKGYKKQENQHQIIIGAGIVDKVYKEIDLILNNNSLNNNDLKPENKQKFWNKKLSTKSNMLMISKRGMNSFASIFVPLVPVFIAGGMSLAIMSLVNQISPNTGFAKLLDVIGGGIMGSIPVFVGYTAAKKWGGNPFIGMAIGLVLVSPALLNRYSTNTPIQLGFDINTPSDIIQNARLEAFYKYLSDNNLPEPENITIMLDKIVGTYYTIFSGFFKIKLIGYQAQIVPVLLVIGLSVNIERVLKRWTPQVVAIIVVPLATVILSSWLAFWAIAPLGEIIGKGISLGLSGLFKYTNWNFIGFGGMVFAGFYPFLVITGLHQGFLPIETQLLVDSNLQFGHSLSFITPVACVSNIAQGTAALMLVFYTKDKVERSKAISSTFGGYTGITEPAMFGINLQIKPLFISAAIGSAFAGWWLGMTHTMANSLGSASWIGLVQFDWNTVDTKKYIEANNIHAILTGIPMGVHIIIAMLISVFATAGTSALLLRTDWGKQSIKNYLNPSEN</sequence>
<feature type="domain" description="PTS EIIB type-1" evidence="13">
    <location>
        <begin position="12"/>
        <end position="95"/>
    </location>
</feature>
<evidence type="ECO:0000256" key="4">
    <source>
        <dbReference type="ARBA" id="ARBA00022597"/>
    </source>
</evidence>
<feature type="active site" description="Phosphocysteine intermediate; for EIIB activity" evidence="11">
    <location>
        <position position="34"/>
    </location>
</feature>
<dbReference type="Proteomes" id="UP000239216">
    <property type="component" value="Chromosome"/>
</dbReference>
<dbReference type="PANTHER" id="PTHR30175">
    <property type="entry name" value="PHOSPHOTRANSFERASE SYSTEM TRANSPORT PROTEIN"/>
    <property type="match status" value="1"/>
</dbReference>
<dbReference type="Gene3D" id="3.30.1360.60">
    <property type="entry name" value="Glucose permease domain IIB"/>
    <property type="match status" value="1"/>
</dbReference>
<feature type="transmembrane region" description="Helical" evidence="12">
    <location>
        <begin position="520"/>
        <end position="543"/>
    </location>
</feature>
<reference evidence="15 16" key="1">
    <citation type="submission" date="2017-07" db="EMBL/GenBank/DDBJ databases">
        <title>Comparative genomic analysis of Mesoplasma florum.</title>
        <authorList>
            <person name="Baby V."/>
            <person name="Lachance J.-C."/>
            <person name="Gagnon J."/>
            <person name="Lucier J.-F."/>
            <person name="Matteau D."/>
            <person name="Knight T.F."/>
            <person name="Rodrigue S."/>
        </authorList>
    </citation>
    <scope>NUCLEOTIDE SEQUENCE [LARGE SCALE GENOMIC DNA]</scope>
    <source>
        <strain evidence="15 16">CnuA-2</strain>
    </source>
</reference>
<keyword evidence="4" id="KW-0762">Sugar transport</keyword>
<keyword evidence="2" id="KW-0813">Transport</keyword>
<dbReference type="Pfam" id="PF02378">
    <property type="entry name" value="PTS_EIIC"/>
    <property type="match status" value="1"/>
</dbReference>
<feature type="domain" description="PTS EIIC type-1" evidence="14">
    <location>
        <begin position="127"/>
        <end position="544"/>
    </location>
</feature>
<evidence type="ECO:0000313" key="15">
    <source>
        <dbReference type="EMBL" id="AVN64580.1"/>
    </source>
</evidence>
<dbReference type="FunFam" id="3.30.1360.60:FF:000001">
    <property type="entry name" value="PTS system glucose-specific IIBC component PtsG"/>
    <property type="match status" value="1"/>
</dbReference>
<feature type="transmembrane region" description="Helical" evidence="12">
    <location>
        <begin position="165"/>
        <end position="186"/>
    </location>
</feature>
<evidence type="ECO:0000256" key="9">
    <source>
        <dbReference type="ARBA" id="ARBA00022989"/>
    </source>
</evidence>
<dbReference type="AlphaFoldDB" id="A0A2R3P7W9"/>
<dbReference type="PROSITE" id="PS51103">
    <property type="entry name" value="PTS_EIIC_TYPE_1"/>
    <property type="match status" value="1"/>
</dbReference>
<keyword evidence="9 12" id="KW-1133">Transmembrane helix</keyword>
<keyword evidence="5" id="KW-0808">Transferase</keyword>
<feature type="transmembrane region" description="Helical" evidence="12">
    <location>
        <begin position="193"/>
        <end position="212"/>
    </location>
</feature>
<evidence type="ECO:0000256" key="8">
    <source>
        <dbReference type="ARBA" id="ARBA00022777"/>
    </source>
</evidence>
<feature type="transmembrane region" description="Helical" evidence="12">
    <location>
        <begin position="459"/>
        <end position="476"/>
    </location>
</feature>
<protein>
    <submittedName>
        <fullName evidence="15">Uncharacterized protein</fullName>
    </submittedName>
</protein>
<dbReference type="GO" id="GO:0008982">
    <property type="term" value="F:protein-N(PI)-phosphohistidine-sugar phosphotransferase activity"/>
    <property type="evidence" value="ECO:0007669"/>
    <property type="project" value="InterPro"/>
</dbReference>
<dbReference type="GO" id="GO:0090589">
    <property type="term" value="F:protein-phosphocysteine-trehalose phosphotransferase system transporter activity"/>
    <property type="evidence" value="ECO:0007669"/>
    <property type="project" value="TreeGrafter"/>
</dbReference>
<dbReference type="GO" id="GO:0005886">
    <property type="term" value="C:plasma membrane"/>
    <property type="evidence" value="ECO:0007669"/>
    <property type="project" value="UniProtKB-SubCell"/>
</dbReference>
<dbReference type="GO" id="GO:0016301">
    <property type="term" value="F:kinase activity"/>
    <property type="evidence" value="ECO:0007669"/>
    <property type="project" value="UniProtKB-KW"/>
</dbReference>
<feature type="transmembrane region" description="Helical" evidence="12">
    <location>
        <begin position="359"/>
        <end position="381"/>
    </location>
</feature>
<keyword evidence="3" id="KW-1003">Cell membrane</keyword>
<keyword evidence="7 12" id="KW-0812">Transmembrane</keyword>
<dbReference type="PROSITE" id="PS01035">
    <property type="entry name" value="PTS_EIIB_TYPE_1_CYS"/>
    <property type="match status" value="1"/>
</dbReference>
<dbReference type="Pfam" id="PF00367">
    <property type="entry name" value="PTS_EIIB"/>
    <property type="match status" value="1"/>
</dbReference>
<dbReference type="InterPro" id="IPR036878">
    <property type="entry name" value="Glu_permease_IIB"/>
</dbReference>
<keyword evidence="8" id="KW-0418">Kinase</keyword>
<evidence type="ECO:0000256" key="5">
    <source>
        <dbReference type="ARBA" id="ARBA00022679"/>
    </source>
</evidence>
<proteinExistence type="predicted"/>
<feature type="transmembrane region" description="Helical" evidence="12">
    <location>
        <begin position="278"/>
        <end position="297"/>
    </location>
</feature>
<evidence type="ECO:0000313" key="16">
    <source>
        <dbReference type="Proteomes" id="UP000239216"/>
    </source>
</evidence>
<evidence type="ECO:0000259" key="14">
    <source>
        <dbReference type="PROSITE" id="PS51103"/>
    </source>
</evidence>
<evidence type="ECO:0000256" key="11">
    <source>
        <dbReference type="PROSITE-ProRule" id="PRU00421"/>
    </source>
</evidence>
<evidence type="ECO:0000256" key="6">
    <source>
        <dbReference type="ARBA" id="ARBA00022683"/>
    </source>
</evidence>
<feature type="transmembrane region" description="Helical" evidence="12">
    <location>
        <begin position="129"/>
        <end position="153"/>
    </location>
</feature>
<dbReference type="InterPro" id="IPR001996">
    <property type="entry name" value="PTS_IIB_1"/>
</dbReference>
<gene>
    <name evidence="15" type="ORF">CG003_02875</name>
</gene>
<comment type="subcellular location">
    <subcellularLocation>
        <location evidence="1">Cell membrane</location>
        <topology evidence="1">Multi-pass membrane protein</topology>
    </subcellularLocation>
</comment>
<dbReference type="InterPro" id="IPR018113">
    <property type="entry name" value="PTrfase_EIIB_Cys"/>
</dbReference>
<dbReference type="GO" id="GO:0009401">
    <property type="term" value="P:phosphoenolpyruvate-dependent sugar phosphotransferase system"/>
    <property type="evidence" value="ECO:0007669"/>
    <property type="project" value="UniProtKB-KW"/>
</dbReference>
<dbReference type="EMBL" id="CP022513">
    <property type="protein sequence ID" value="AVN64580.1"/>
    <property type="molecule type" value="Genomic_DNA"/>
</dbReference>
<evidence type="ECO:0000256" key="1">
    <source>
        <dbReference type="ARBA" id="ARBA00004651"/>
    </source>
</evidence>
<dbReference type="InterPro" id="IPR013013">
    <property type="entry name" value="PTS_EIIC_1"/>
</dbReference>
<dbReference type="SUPFAM" id="SSF55604">
    <property type="entry name" value="Glucose permease domain IIB"/>
    <property type="match status" value="1"/>
</dbReference>
<dbReference type="InterPro" id="IPR050558">
    <property type="entry name" value="PTS_Sugar-Specific_Components"/>
</dbReference>
<evidence type="ECO:0000256" key="12">
    <source>
        <dbReference type="SAM" id="Phobius"/>
    </source>
</evidence>
<organism evidence="15 16">
    <name type="scientific">Mesoplasma florum</name>
    <name type="common">Acholeplasma florum</name>
    <dbReference type="NCBI Taxonomy" id="2151"/>
    <lineage>
        <taxon>Bacteria</taxon>
        <taxon>Bacillati</taxon>
        <taxon>Mycoplasmatota</taxon>
        <taxon>Mollicutes</taxon>
        <taxon>Entomoplasmatales</taxon>
        <taxon>Entomoplasmataceae</taxon>
        <taxon>Mesoplasma</taxon>
    </lineage>
</organism>
<dbReference type="InterPro" id="IPR003352">
    <property type="entry name" value="PTS_EIIC"/>
</dbReference>
<evidence type="ECO:0000256" key="7">
    <source>
        <dbReference type="ARBA" id="ARBA00022692"/>
    </source>
</evidence>
<feature type="transmembrane region" description="Helical" evidence="12">
    <location>
        <begin position="309"/>
        <end position="330"/>
    </location>
</feature>
<dbReference type="GO" id="GO:0015771">
    <property type="term" value="P:trehalose transport"/>
    <property type="evidence" value="ECO:0007669"/>
    <property type="project" value="TreeGrafter"/>
</dbReference>
<evidence type="ECO:0000256" key="3">
    <source>
        <dbReference type="ARBA" id="ARBA00022475"/>
    </source>
</evidence>
<evidence type="ECO:0000259" key="13">
    <source>
        <dbReference type="PROSITE" id="PS51098"/>
    </source>
</evidence>
<evidence type="ECO:0000256" key="2">
    <source>
        <dbReference type="ARBA" id="ARBA00022448"/>
    </source>
</evidence>
<keyword evidence="10 12" id="KW-0472">Membrane</keyword>